<dbReference type="EMBL" id="JAGEUA010000001">
    <property type="protein sequence ID" value="KAL1023404.1"/>
    <property type="molecule type" value="Genomic_DNA"/>
</dbReference>
<feature type="domain" description="WWC1-like helical hairpin" evidence="1">
    <location>
        <begin position="108"/>
        <end position="172"/>
    </location>
</feature>
<dbReference type="Proteomes" id="UP001557470">
    <property type="component" value="Unassembled WGS sequence"/>
</dbReference>
<name>A0ABD0XPW9_UMBPY</name>
<gene>
    <name evidence="2" type="ORF">UPYG_G00040390</name>
</gene>
<comment type="caution">
    <text evidence="2">The sequence shown here is derived from an EMBL/GenBank/DDBJ whole genome shotgun (WGS) entry which is preliminary data.</text>
</comment>
<reference evidence="2 3" key="1">
    <citation type="submission" date="2024-06" db="EMBL/GenBank/DDBJ databases">
        <authorList>
            <person name="Pan Q."/>
            <person name="Wen M."/>
            <person name="Jouanno E."/>
            <person name="Zahm M."/>
            <person name="Klopp C."/>
            <person name="Cabau C."/>
            <person name="Louis A."/>
            <person name="Berthelot C."/>
            <person name="Parey E."/>
            <person name="Roest Crollius H."/>
            <person name="Montfort J."/>
            <person name="Robinson-Rechavi M."/>
            <person name="Bouchez O."/>
            <person name="Lampietro C."/>
            <person name="Lopez Roques C."/>
            <person name="Donnadieu C."/>
            <person name="Postlethwait J."/>
            <person name="Bobe J."/>
            <person name="Verreycken H."/>
            <person name="Guiguen Y."/>
        </authorList>
    </citation>
    <scope>NUCLEOTIDE SEQUENCE [LARGE SCALE GENOMIC DNA]</scope>
    <source>
        <strain evidence="2">Up_M1</strain>
        <tissue evidence="2">Testis</tissue>
    </source>
</reference>
<dbReference type="AlphaFoldDB" id="A0ABD0XPW9"/>
<evidence type="ECO:0000259" key="1">
    <source>
        <dbReference type="Pfam" id="PF25802"/>
    </source>
</evidence>
<sequence length="178" mass="19668">MMCVRACVCACRIDRKMSSSQTNYKLDEAQAIFTELRSIKKSISTAEKERLDLIQSLAQLTVNCRDVQSDVATSLLAPAGSSSSCLQYCDSACQTDSSGEYGSLDSSPLVDKVKLHWQYEEAKKKVCSIQHQLAQLDTESWSGRAEADRTVSSCGLREKEALLQELTLISQQHLLTPP</sequence>
<dbReference type="InterPro" id="IPR057747">
    <property type="entry name" value="WWC1_hairpin"/>
</dbReference>
<evidence type="ECO:0000313" key="3">
    <source>
        <dbReference type="Proteomes" id="UP001557470"/>
    </source>
</evidence>
<keyword evidence="3" id="KW-1185">Reference proteome</keyword>
<proteinExistence type="predicted"/>
<protein>
    <recommendedName>
        <fullName evidence="1">WWC1-like helical hairpin domain-containing protein</fullName>
    </recommendedName>
</protein>
<dbReference type="Pfam" id="PF25802">
    <property type="entry name" value="WWC1"/>
    <property type="match status" value="1"/>
</dbReference>
<organism evidence="2 3">
    <name type="scientific">Umbra pygmaea</name>
    <name type="common">Eastern mudminnow</name>
    <dbReference type="NCBI Taxonomy" id="75934"/>
    <lineage>
        <taxon>Eukaryota</taxon>
        <taxon>Metazoa</taxon>
        <taxon>Chordata</taxon>
        <taxon>Craniata</taxon>
        <taxon>Vertebrata</taxon>
        <taxon>Euteleostomi</taxon>
        <taxon>Actinopterygii</taxon>
        <taxon>Neopterygii</taxon>
        <taxon>Teleostei</taxon>
        <taxon>Protacanthopterygii</taxon>
        <taxon>Esociformes</taxon>
        <taxon>Umbridae</taxon>
        <taxon>Umbra</taxon>
    </lineage>
</organism>
<accession>A0ABD0XPW9</accession>
<evidence type="ECO:0000313" key="2">
    <source>
        <dbReference type="EMBL" id="KAL1023404.1"/>
    </source>
</evidence>